<feature type="domain" description="Secretin/TonB short N-terminal" evidence="6">
    <location>
        <begin position="52"/>
        <end position="103"/>
    </location>
</feature>
<keyword evidence="8" id="KW-1185">Reference proteome</keyword>
<dbReference type="Gene3D" id="2.40.170.20">
    <property type="entry name" value="TonB-dependent receptor, beta-barrel domain"/>
    <property type="match status" value="1"/>
</dbReference>
<gene>
    <name evidence="7" type="ORF">FHS83_000444</name>
</gene>
<comment type="subcellular location">
    <subcellularLocation>
        <location evidence="1">Cell outer membrane</location>
    </subcellularLocation>
</comment>
<dbReference type="Gene3D" id="3.55.50.30">
    <property type="match status" value="1"/>
</dbReference>
<organism evidence="7 8">
    <name type="scientific">Rhizomicrobium palustre</name>
    <dbReference type="NCBI Taxonomy" id="189966"/>
    <lineage>
        <taxon>Bacteria</taxon>
        <taxon>Pseudomonadati</taxon>
        <taxon>Pseudomonadota</taxon>
        <taxon>Alphaproteobacteria</taxon>
        <taxon>Micropepsales</taxon>
        <taxon>Micropepsaceae</taxon>
        <taxon>Rhizomicrobium</taxon>
    </lineage>
</organism>
<keyword evidence="3" id="KW-0472">Membrane</keyword>
<dbReference type="InterPro" id="IPR010104">
    <property type="entry name" value="TonB_rcpt_bac"/>
</dbReference>
<keyword evidence="4" id="KW-0998">Cell outer membrane</keyword>
<dbReference type="InterPro" id="IPR011662">
    <property type="entry name" value="Secretin/TonB_short_N"/>
</dbReference>
<evidence type="ECO:0000259" key="6">
    <source>
        <dbReference type="SMART" id="SM00965"/>
    </source>
</evidence>
<dbReference type="Pfam" id="PF07660">
    <property type="entry name" value="STN"/>
    <property type="match status" value="1"/>
</dbReference>
<comment type="caution">
    <text evidence="7">The sequence shown here is derived from an EMBL/GenBank/DDBJ whole genome shotgun (WGS) entry which is preliminary data.</text>
</comment>
<dbReference type="SUPFAM" id="SSF56935">
    <property type="entry name" value="Porins"/>
    <property type="match status" value="1"/>
</dbReference>
<dbReference type="PANTHER" id="PTHR40980">
    <property type="entry name" value="PLUG DOMAIN-CONTAINING PROTEIN"/>
    <property type="match status" value="1"/>
</dbReference>
<evidence type="ECO:0000256" key="1">
    <source>
        <dbReference type="ARBA" id="ARBA00004442"/>
    </source>
</evidence>
<dbReference type="Proteomes" id="UP000570514">
    <property type="component" value="Unassembled WGS sequence"/>
</dbReference>
<evidence type="ECO:0000313" key="8">
    <source>
        <dbReference type="Proteomes" id="UP000570514"/>
    </source>
</evidence>
<evidence type="ECO:0000256" key="5">
    <source>
        <dbReference type="SAM" id="SignalP"/>
    </source>
</evidence>
<reference evidence="7 8" key="1">
    <citation type="submission" date="2020-03" db="EMBL/GenBank/DDBJ databases">
        <title>Genomic Encyclopedia of Type Strains, Phase IV (KMG-IV): sequencing the most valuable type-strain genomes for metagenomic binning, comparative biology and taxonomic classification.</title>
        <authorList>
            <person name="Goeker M."/>
        </authorList>
    </citation>
    <scope>NUCLEOTIDE SEQUENCE [LARGE SCALE GENOMIC DNA]</scope>
    <source>
        <strain evidence="7 8">DSM 19867</strain>
    </source>
</reference>
<proteinExistence type="predicted"/>
<evidence type="ECO:0000313" key="7">
    <source>
        <dbReference type="EMBL" id="NIK87126.1"/>
    </source>
</evidence>
<dbReference type="SMART" id="SM00965">
    <property type="entry name" value="STN"/>
    <property type="match status" value="1"/>
</dbReference>
<dbReference type="GO" id="GO:0009279">
    <property type="term" value="C:cell outer membrane"/>
    <property type="evidence" value="ECO:0007669"/>
    <property type="project" value="UniProtKB-SubCell"/>
</dbReference>
<name>A0A846MUT8_9PROT</name>
<dbReference type="EMBL" id="JAASRM010000001">
    <property type="protein sequence ID" value="NIK87126.1"/>
    <property type="molecule type" value="Genomic_DNA"/>
</dbReference>
<evidence type="ECO:0000256" key="2">
    <source>
        <dbReference type="ARBA" id="ARBA00022448"/>
    </source>
</evidence>
<evidence type="ECO:0000256" key="3">
    <source>
        <dbReference type="ARBA" id="ARBA00023136"/>
    </source>
</evidence>
<dbReference type="Gene3D" id="2.170.130.10">
    <property type="entry name" value="TonB-dependent receptor, plug domain"/>
    <property type="match status" value="1"/>
</dbReference>
<protein>
    <submittedName>
        <fullName evidence="7">TonB-dependent receptor</fullName>
    </submittedName>
</protein>
<dbReference type="InterPro" id="IPR037066">
    <property type="entry name" value="Plug_dom_sf"/>
</dbReference>
<dbReference type="NCBIfam" id="TIGR01782">
    <property type="entry name" value="TonB-Xanth-Caul"/>
    <property type="match status" value="1"/>
</dbReference>
<dbReference type="Pfam" id="PF14905">
    <property type="entry name" value="OMP_b-brl_3"/>
    <property type="match status" value="1"/>
</dbReference>
<accession>A0A846MUT8</accession>
<dbReference type="InterPro" id="IPR041700">
    <property type="entry name" value="OMP_b-brl_3"/>
</dbReference>
<dbReference type="PANTHER" id="PTHR40980:SF4">
    <property type="entry name" value="TONB-DEPENDENT RECEPTOR-LIKE BETA-BARREL DOMAIN-CONTAINING PROTEIN"/>
    <property type="match status" value="1"/>
</dbReference>
<dbReference type="Pfam" id="PF07715">
    <property type="entry name" value="Plug"/>
    <property type="match status" value="1"/>
</dbReference>
<sequence>MRGRIRQFPALIVAVAGLSAFCAAADAQTVSLQIPAASLGAALTEVARLTGRGVLFTPDTVEGLKAPAIQGNLTAEQAVSQLIAQTPLEVVADTAGNLVVRRPPKAKPVVPAVTLHEALEPVEIVRVVATRESADALQFKAIAPVSALSTADLEHTAVHNAAEALQLLPGINVTNTGNSFFGGIDGASRGEGMFAQVRGMNSEYTLNMINGVDVAQGMPYSREVQLSLLPPFGLQTIVVSKTAQADMQSDFIGGAVDFRTPTAFDFAGDHSFSMTLGGRLETRAVDYGENGIGSVASAEASQKFGAESQFGIYVSGYYDIRQFANSEMGALMELTGDKAWAFAAGDRAGKNPAGYNAERNLQSTGFNVGISSGYTARYGTSASLVWNASAVTSFYTRVTYAYAHTEQNSTLSQILGADITTGVNGIITSDGFYRPKIGKVSTRLWYETNPEMADLGTAQIGGQSALGRATVFGKFYYSWGNNDRPNHIEISARPDNDFIYGGSSLATFDADGFPVPTLTPAMFDRLGHVGDNLVRRGGQLTIQHSGQDKFGSMLDAQIALGESGWIKLGGKHVESWRSTDNTDFTNAIYTDGTKFSTLGLYTENWREVYPGKYGWSVPKIDQDALFKLFHARVTAASSDSCAIPALLGICNTQKGREAVSATYVMGNLQLDTLEIQPGLRFEHTEIKNVFWQDAYDKAGHWSSGSFASSRTVYDELLPSLFVNWRPNEAGSYRALIWTSYTKPAFVQLASAETITRNDSGTSILAGNPDLKPIKALNGDVSAQWSLADGTYIQTSFFAKALRNYLYNSGSTLVNPALGDETQRVQPQNGGDGHVYGLEIEFRREFPEFKGWLSGLGVGANFTRLWTQVDLGSNTALHHERIQNAPSGMANVQLFYERDGIQFDMLWHYSSAYVSRYDILHQNASWDHEWIQPMQRVDLHLGYALSNGLRVDGSISNLLDDFTYWSHVGQHTTTISDIAETGRTAILTFKYAL</sequence>
<dbReference type="InterPro" id="IPR036942">
    <property type="entry name" value="Beta-barrel_TonB_sf"/>
</dbReference>
<keyword evidence="5" id="KW-0732">Signal</keyword>
<evidence type="ECO:0000256" key="4">
    <source>
        <dbReference type="ARBA" id="ARBA00023237"/>
    </source>
</evidence>
<dbReference type="AlphaFoldDB" id="A0A846MUT8"/>
<feature type="chain" id="PRO_5032988777" evidence="5">
    <location>
        <begin position="25"/>
        <end position="992"/>
    </location>
</feature>
<feature type="signal peptide" evidence="5">
    <location>
        <begin position="1"/>
        <end position="24"/>
    </location>
</feature>
<keyword evidence="2" id="KW-0813">Transport</keyword>
<dbReference type="InterPro" id="IPR012910">
    <property type="entry name" value="Plug_dom"/>
</dbReference>
<keyword evidence="7" id="KW-0675">Receptor</keyword>
<dbReference type="RefSeq" id="WP_167080449.1">
    <property type="nucleotide sequence ID" value="NZ_BAAADC010000001.1"/>
</dbReference>